<keyword evidence="1" id="KW-1133">Transmembrane helix</keyword>
<dbReference type="InterPro" id="IPR007890">
    <property type="entry name" value="CHASE2"/>
</dbReference>
<evidence type="ECO:0000313" key="3">
    <source>
        <dbReference type="EMBL" id="NEZ56252.1"/>
    </source>
</evidence>
<feature type="transmembrane region" description="Helical" evidence="1">
    <location>
        <begin position="723"/>
        <end position="742"/>
    </location>
</feature>
<keyword evidence="1" id="KW-0472">Membrane</keyword>
<dbReference type="EMBL" id="QXHD01000004">
    <property type="protein sequence ID" value="NEZ56252.1"/>
    <property type="molecule type" value="Genomic_DNA"/>
</dbReference>
<keyword evidence="1" id="KW-0812">Transmembrane</keyword>
<sequence length="792" mass="87002">MTEKLVTLKLEGDIATTGFHVLLEIGEEGARPDIEAIGSLPANPQLLQQLQKWQDSYRLLDTPSRIQPVEITYVGSLHTVDACQQEAKHLDQQFKTWLQSSTFASIDQPLREELSPTDTVRMVMRTTNGHLHHLPWHLWDLVDRYPKVEMALGTPTIKRCEDRATPQGIVKILAILGDSSGIDVDADRQLLETIPGAEVTFLVEPQRQQITDQLWEQPWDLLFFAGHGRTESGAGTIYINPQESLTLDELKYGLRQAIKQGLQLAIFNACDGLGLASALVPLGLPQMILMREPVPDRVAQTFLKYFLDAFVAGESLYLAARQARERLQGLEDRFPCASWLPIIFQVNPTLPKRWSQLAKADVAPVEPHRFRTIPKVGGLPIKTLLTISAVVTAAVGLLRWTGGLQRAELLAYDRFMRQQPTQTIDDSRLLVVEVTEADVNTYGYPIPDDVLAQVIDRLLPYQPHVIGFDIARNRVTPESGPLGQHFQQQDNLVAVCSFGQAGDANKSGIGPPSSMPENRVGFGNVVPDPDGILRRQLLFAQPDTTSLCTSRMSLAMLTALHYLDALGIQPENLDRDRLQLGAAIFTPLEDRSGGYQGIDSRGFQTLLKYSPNSDIAQRITLTEVLSDEISLESLETRAVLLGMSAPTSNPTEYFLTPIGAGKWPQETLPGIDIHAQIFNYVTAAALDDLSVLQTLPAWSDGLWITVWTLAGIGLTVKPRVWPVWLLSLGGAVIVLYGTSWGLFAMGLWVPLVPAALGLVGTNVGAIALAHGSKTASHNNDTLNNSGKAPKPS</sequence>
<dbReference type="InterPro" id="IPR024983">
    <property type="entry name" value="CHAT_dom"/>
</dbReference>
<gene>
    <name evidence="3" type="ORF">DXZ20_11340</name>
</gene>
<dbReference type="Proteomes" id="UP000481033">
    <property type="component" value="Unassembled WGS sequence"/>
</dbReference>
<protein>
    <submittedName>
        <fullName evidence="3">CHASE2 domain-containing protein</fullName>
    </submittedName>
</protein>
<reference evidence="3 4" key="1">
    <citation type="journal article" date="2020" name="Microb. Ecol.">
        <title>Ecogenomics of the Marine Benthic Filamentous Cyanobacterium Adonisia.</title>
        <authorList>
            <person name="Walter J.M."/>
            <person name="Coutinho F.H."/>
            <person name="Leomil L."/>
            <person name="Hargreaves P.I."/>
            <person name="Campeao M.E."/>
            <person name="Vieira V.V."/>
            <person name="Silva B.S."/>
            <person name="Fistarol G.O."/>
            <person name="Salomon P.S."/>
            <person name="Sawabe T."/>
            <person name="Mino S."/>
            <person name="Hosokawa M."/>
            <person name="Miyashita H."/>
            <person name="Maruyama F."/>
            <person name="van Verk M.C."/>
            <person name="Dutilh B.E."/>
            <person name="Thompson C.C."/>
            <person name="Thompson F.L."/>
        </authorList>
    </citation>
    <scope>NUCLEOTIDE SEQUENCE [LARGE SCALE GENOMIC DNA]</scope>
    <source>
        <strain evidence="3 4">CCMR0081</strain>
    </source>
</reference>
<comment type="caution">
    <text evidence="3">The sequence shown here is derived from an EMBL/GenBank/DDBJ whole genome shotgun (WGS) entry which is preliminary data.</text>
</comment>
<evidence type="ECO:0000313" key="4">
    <source>
        <dbReference type="Proteomes" id="UP000481033"/>
    </source>
</evidence>
<proteinExistence type="predicted"/>
<feature type="transmembrane region" description="Helical" evidence="1">
    <location>
        <begin position="748"/>
        <end position="769"/>
    </location>
</feature>
<feature type="domain" description="CHASE2" evidence="2">
    <location>
        <begin position="404"/>
        <end position="714"/>
    </location>
</feature>
<accession>A0A6M0RKD6</accession>
<dbReference type="RefSeq" id="WP_163698236.1">
    <property type="nucleotide sequence ID" value="NZ_QXHD01000004.1"/>
</dbReference>
<evidence type="ECO:0000256" key="1">
    <source>
        <dbReference type="SAM" id="Phobius"/>
    </source>
</evidence>
<dbReference type="SMART" id="SM01080">
    <property type="entry name" value="CHASE2"/>
    <property type="match status" value="1"/>
</dbReference>
<keyword evidence="4" id="KW-1185">Reference proteome</keyword>
<dbReference type="AlphaFoldDB" id="A0A6M0RKD6"/>
<dbReference type="Pfam" id="PF05226">
    <property type="entry name" value="CHASE2"/>
    <property type="match status" value="1"/>
</dbReference>
<evidence type="ECO:0000259" key="2">
    <source>
        <dbReference type="SMART" id="SM01080"/>
    </source>
</evidence>
<name>A0A6M0RKD6_9CYAN</name>
<organism evidence="3 4">
    <name type="scientific">Adonisia turfae CCMR0081</name>
    <dbReference type="NCBI Taxonomy" id="2292702"/>
    <lineage>
        <taxon>Bacteria</taxon>
        <taxon>Bacillati</taxon>
        <taxon>Cyanobacteriota</taxon>
        <taxon>Adonisia</taxon>
        <taxon>Adonisia turfae</taxon>
    </lineage>
</organism>
<dbReference type="Pfam" id="PF12770">
    <property type="entry name" value="CHAT"/>
    <property type="match status" value="1"/>
</dbReference>